<keyword evidence="12" id="KW-1133">Transmembrane helix</keyword>
<feature type="coiled-coil region" evidence="11">
    <location>
        <begin position="516"/>
        <end position="543"/>
    </location>
</feature>
<evidence type="ECO:0000256" key="1">
    <source>
        <dbReference type="ARBA" id="ARBA00004370"/>
    </source>
</evidence>
<dbReference type="CDD" id="cd06225">
    <property type="entry name" value="HAMP"/>
    <property type="match status" value="1"/>
</dbReference>
<gene>
    <name evidence="15" type="ORF">LNN31_15240</name>
</gene>
<dbReference type="PROSITE" id="PS50885">
    <property type="entry name" value="HAMP"/>
    <property type="match status" value="1"/>
</dbReference>
<feature type="domain" description="Methyl-accepting transducer" evidence="13">
    <location>
        <begin position="676"/>
        <end position="905"/>
    </location>
</feature>
<dbReference type="RefSeq" id="WP_228881943.1">
    <property type="nucleotide sequence ID" value="NZ_CABIIK010000041.1"/>
</dbReference>
<dbReference type="SUPFAM" id="SSF55785">
    <property type="entry name" value="PYP-like sensor domain (PAS domain)"/>
    <property type="match status" value="1"/>
</dbReference>
<comment type="subcellular location">
    <subcellularLocation>
        <location evidence="1">Membrane</location>
    </subcellularLocation>
</comment>
<keyword evidence="6" id="KW-0418">Kinase</keyword>
<dbReference type="InterPro" id="IPR029151">
    <property type="entry name" value="Sensor-like_sf"/>
</dbReference>
<keyword evidence="8" id="KW-0902">Two-component regulatory system</keyword>
<dbReference type="InterPro" id="IPR000014">
    <property type="entry name" value="PAS"/>
</dbReference>
<keyword evidence="5" id="KW-0547">Nucleotide-binding</keyword>
<dbReference type="EMBL" id="CP087994">
    <property type="protein sequence ID" value="UYO62124.1"/>
    <property type="molecule type" value="Genomic_DNA"/>
</dbReference>
<dbReference type="PANTHER" id="PTHR43531:SF11">
    <property type="entry name" value="METHYL-ACCEPTING CHEMOTAXIS PROTEIN 3"/>
    <property type="match status" value="1"/>
</dbReference>
<evidence type="ECO:0000256" key="4">
    <source>
        <dbReference type="ARBA" id="ARBA00022679"/>
    </source>
</evidence>
<evidence type="ECO:0000256" key="7">
    <source>
        <dbReference type="ARBA" id="ARBA00022840"/>
    </source>
</evidence>
<dbReference type="InterPro" id="IPR035965">
    <property type="entry name" value="PAS-like_dom_sf"/>
</dbReference>
<comment type="similarity">
    <text evidence="9">Belongs to the methyl-accepting chemotaxis (MCP) protein family.</text>
</comment>
<sequence length="952" mass="104128">MMSLGKKLSVFIAGLVFVGLLILIFVSNGYTNKLLLENEAKAGIARGTSVRGAIDKELETTKTAVQLIANNPETQRVFNERNRQELLDMYSKSFSEISKDVAQFQFHLPDSTSFLRLHKPEKYGDSLKDIRETVNKANSSNQIVMGLEEGVEGFGLRVVVPVNYNNNFIGTVEFGNDFGEKFLMDLKEQFGGDNYFIYRLKEDGSGVDESIAATVDDDQWPVKPEIVAGLTDGEIRYTTTASNKEGIVLIPFKDFNGGVIGFIKVVESRADILSQIRTNKLVMYFIALLVILIILLFLMLIVKKIIKDPLTKITGIANKVQEGDLSVAIDIKSKDEIGVLANAFSEIIHTLDAVTKDIKDTAHATSIGDLTKRSDPTKYKGDYSNLLVEINALADGAINRLDAIPFPITLMDTEYRVKFANQTALELYGKTNRKDLSDEYCYNLFACEACNTDNCPLKASMSSGVTEKIESEKNGFYYVISNTPLKDSEGNINVLLEVIVDQTDITKAQKESEKAHQESLKQAEKIHEQMVEAEKQAEFQKELTKKSEELAEDIKRQMILSKERADYQDREVEKLIANINRLAQGDLNIIIEEEAYNENTKQVAQIYQGINESLVNSVDATKSYISEVSDNLSQMANRDFTGRISRTYLGDFVQLKLSINNIADQISEVMSEITQASQEVGSGSNQVAIAGQSLAEGSLKQAGAIQEISASIALVADQITENAVNSSKANELVSKSKLDAQKGNEQMGEMLHAMSEINESSNKISNIIKAIDDIAFQTNILALNAAVEAARAGQHGKGFAVVAEEVRNLAARSADAAKETAELIEGSIVKVNAGTEIADKTSVSLVTILEETEKVANLMEDIAKASNEQATGIGQVNTGVEEVAIVVQTNSATAEESAAASEELTSQAEMLKELVGAFKIKIGNNSAQIGMIGKNKLNTGAGIKTIDLSDKY</sequence>
<keyword evidence="3" id="KW-0597">Phosphoprotein</keyword>
<name>A0ABY6HDY5_9FIRM</name>
<feature type="domain" description="HAMP" evidence="14">
    <location>
        <begin position="304"/>
        <end position="356"/>
    </location>
</feature>
<keyword evidence="16" id="KW-1185">Reference proteome</keyword>
<keyword evidence="11" id="KW-0175">Coiled coil</keyword>
<evidence type="ECO:0000259" key="13">
    <source>
        <dbReference type="PROSITE" id="PS50111"/>
    </source>
</evidence>
<dbReference type="Gene3D" id="1.20.120.1530">
    <property type="match status" value="1"/>
</dbReference>
<dbReference type="PROSITE" id="PS50111">
    <property type="entry name" value="CHEMOTAXIS_TRANSDUC_2"/>
    <property type="match status" value="1"/>
</dbReference>
<dbReference type="Pfam" id="PF13426">
    <property type="entry name" value="PAS_9"/>
    <property type="match status" value="1"/>
</dbReference>
<evidence type="ECO:0000256" key="9">
    <source>
        <dbReference type="ARBA" id="ARBA00029447"/>
    </source>
</evidence>
<evidence type="ECO:0000259" key="14">
    <source>
        <dbReference type="PROSITE" id="PS50885"/>
    </source>
</evidence>
<keyword evidence="12" id="KW-0472">Membrane</keyword>
<dbReference type="SUPFAM" id="SSF58104">
    <property type="entry name" value="Methyl-accepting chemotaxis protein (MCP) signaling domain"/>
    <property type="match status" value="2"/>
</dbReference>
<keyword evidence="12" id="KW-0812">Transmembrane</keyword>
<dbReference type="InterPro" id="IPR003660">
    <property type="entry name" value="HAMP_dom"/>
</dbReference>
<dbReference type="PANTHER" id="PTHR43531">
    <property type="entry name" value="PROTEIN ICFG"/>
    <property type="match status" value="1"/>
</dbReference>
<evidence type="ECO:0000256" key="8">
    <source>
        <dbReference type="ARBA" id="ARBA00023012"/>
    </source>
</evidence>
<dbReference type="CDD" id="cd11386">
    <property type="entry name" value="MCP_signal"/>
    <property type="match status" value="1"/>
</dbReference>
<dbReference type="SUPFAM" id="SSF103190">
    <property type="entry name" value="Sensory domain-like"/>
    <property type="match status" value="1"/>
</dbReference>
<dbReference type="InterPro" id="IPR051310">
    <property type="entry name" value="MCP_chemotaxis"/>
</dbReference>
<keyword evidence="2" id="KW-0145">Chemotaxis</keyword>
<evidence type="ECO:0000256" key="10">
    <source>
        <dbReference type="PROSITE-ProRule" id="PRU00284"/>
    </source>
</evidence>
<proteinExistence type="inferred from homology"/>
<dbReference type="SMART" id="SM00283">
    <property type="entry name" value="MA"/>
    <property type="match status" value="1"/>
</dbReference>
<keyword evidence="4" id="KW-0808">Transferase</keyword>
<dbReference type="SMART" id="SM00304">
    <property type="entry name" value="HAMP"/>
    <property type="match status" value="2"/>
</dbReference>
<evidence type="ECO:0000256" key="12">
    <source>
        <dbReference type="SAM" id="Phobius"/>
    </source>
</evidence>
<keyword evidence="7" id="KW-0067">ATP-binding</keyword>
<dbReference type="Pfam" id="PF00015">
    <property type="entry name" value="MCPsignal"/>
    <property type="match status" value="1"/>
</dbReference>
<organism evidence="15 16">
    <name type="scientific">Acetobacterium wieringae</name>
    <dbReference type="NCBI Taxonomy" id="52694"/>
    <lineage>
        <taxon>Bacteria</taxon>
        <taxon>Bacillati</taxon>
        <taxon>Bacillota</taxon>
        <taxon>Clostridia</taxon>
        <taxon>Eubacteriales</taxon>
        <taxon>Eubacteriaceae</taxon>
        <taxon>Acetobacterium</taxon>
    </lineage>
</organism>
<protein>
    <submittedName>
        <fullName evidence="15">Methyl-accepting chemotaxis protein</fullName>
    </submittedName>
</protein>
<evidence type="ECO:0000313" key="15">
    <source>
        <dbReference type="EMBL" id="UYO62124.1"/>
    </source>
</evidence>
<reference evidence="15" key="1">
    <citation type="submission" date="2021-11" db="EMBL/GenBank/DDBJ databases">
        <title>Isoprene-degrading acetogen.</title>
        <authorList>
            <person name="Yang Y."/>
            <person name="Jin H."/>
            <person name="Yan J."/>
        </authorList>
    </citation>
    <scope>NUCLEOTIDE SEQUENCE</scope>
    <source>
        <strain evidence="15">Berkeley</strain>
    </source>
</reference>
<dbReference type="Pfam" id="PF14827">
    <property type="entry name" value="dCache_3"/>
    <property type="match status" value="1"/>
</dbReference>
<dbReference type="Pfam" id="PF00672">
    <property type="entry name" value="HAMP"/>
    <property type="match status" value="1"/>
</dbReference>
<dbReference type="InterPro" id="IPR029150">
    <property type="entry name" value="dCache_3"/>
</dbReference>
<evidence type="ECO:0000256" key="5">
    <source>
        <dbReference type="ARBA" id="ARBA00022741"/>
    </source>
</evidence>
<keyword evidence="10" id="KW-0807">Transducer</keyword>
<accession>A0ABY6HDY5</accession>
<evidence type="ECO:0000256" key="11">
    <source>
        <dbReference type="SAM" id="Coils"/>
    </source>
</evidence>
<feature type="transmembrane region" description="Helical" evidence="12">
    <location>
        <begin position="281"/>
        <end position="302"/>
    </location>
</feature>
<dbReference type="Gene3D" id="1.10.287.950">
    <property type="entry name" value="Methyl-accepting chemotaxis protein"/>
    <property type="match status" value="1"/>
</dbReference>
<dbReference type="InterPro" id="IPR004089">
    <property type="entry name" value="MCPsignal_dom"/>
</dbReference>
<evidence type="ECO:0000313" key="16">
    <source>
        <dbReference type="Proteomes" id="UP001163550"/>
    </source>
</evidence>
<evidence type="ECO:0000256" key="6">
    <source>
        <dbReference type="ARBA" id="ARBA00022777"/>
    </source>
</evidence>
<dbReference type="Proteomes" id="UP001163550">
    <property type="component" value="Chromosome"/>
</dbReference>
<evidence type="ECO:0000256" key="2">
    <source>
        <dbReference type="ARBA" id="ARBA00022500"/>
    </source>
</evidence>
<evidence type="ECO:0000256" key="3">
    <source>
        <dbReference type="ARBA" id="ARBA00022553"/>
    </source>
</evidence>
<dbReference type="Gene3D" id="3.30.450.20">
    <property type="entry name" value="PAS domain"/>
    <property type="match status" value="1"/>
</dbReference>